<feature type="domain" description="Mab-21-like HhH/H2TH-like" evidence="13">
    <location>
        <begin position="268"/>
        <end position="363"/>
    </location>
</feature>
<keyword evidence="10" id="KW-0342">GTP-binding</keyword>
<dbReference type="GO" id="GO:0016779">
    <property type="term" value="F:nucleotidyltransferase activity"/>
    <property type="evidence" value="ECO:0007669"/>
    <property type="project" value="UniProtKB-KW"/>
</dbReference>
<keyword evidence="15" id="KW-1185">Reference proteome</keyword>
<dbReference type="GO" id="GO:0046872">
    <property type="term" value="F:metal ion binding"/>
    <property type="evidence" value="ECO:0007669"/>
    <property type="project" value="UniProtKB-KW"/>
</dbReference>
<dbReference type="AlphaFoldDB" id="A0A232FJB4"/>
<dbReference type="Gene3D" id="1.10.1410.40">
    <property type="match status" value="2"/>
</dbReference>
<protein>
    <recommendedName>
        <fullName evidence="16">Mab-21-like nucleotidyltransferase domain-containing protein</fullName>
    </recommendedName>
</protein>
<evidence type="ECO:0000259" key="12">
    <source>
        <dbReference type="Pfam" id="PF03281"/>
    </source>
</evidence>
<dbReference type="InterPro" id="IPR046903">
    <property type="entry name" value="Mab-21-like_nuc_Trfase"/>
</dbReference>
<keyword evidence="6" id="KW-0479">Metal-binding</keyword>
<keyword evidence="11" id="KW-0464">Manganese</keyword>
<evidence type="ECO:0000256" key="11">
    <source>
        <dbReference type="ARBA" id="ARBA00023211"/>
    </source>
</evidence>
<gene>
    <name evidence="14" type="ORF">TSAR_013228</name>
</gene>
<evidence type="ECO:0000256" key="6">
    <source>
        <dbReference type="ARBA" id="ARBA00022723"/>
    </source>
</evidence>
<dbReference type="Pfam" id="PF20266">
    <property type="entry name" value="Mab-21_C"/>
    <property type="match status" value="2"/>
</dbReference>
<evidence type="ECO:0000256" key="4">
    <source>
        <dbReference type="ARBA" id="ARBA00022679"/>
    </source>
</evidence>
<evidence type="ECO:0008006" key="16">
    <source>
        <dbReference type="Google" id="ProtNLM"/>
    </source>
</evidence>
<dbReference type="GO" id="GO:0005525">
    <property type="term" value="F:GTP binding"/>
    <property type="evidence" value="ECO:0007669"/>
    <property type="project" value="UniProtKB-KW"/>
</dbReference>
<accession>A0A232FJB4</accession>
<keyword evidence="8" id="KW-0067">ATP-binding</keyword>
<feature type="domain" description="Mab-21-like nucleotidyltransferase" evidence="12">
    <location>
        <begin position="499"/>
        <end position="707"/>
    </location>
</feature>
<evidence type="ECO:0000256" key="1">
    <source>
        <dbReference type="ARBA" id="ARBA00001936"/>
    </source>
</evidence>
<dbReference type="Proteomes" id="UP000215335">
    <property type="component" value="Unassembled WGS sequence"/>
</dbReference>
<evidence type="ECO:0000256" key="5">
    <source>
        <dbReference type="ARBA" id="ARBA00022695"/>
    </source>
</evidence>
<evidence type="ECO:0000313" key="14">
    <source>
        <dbReference type="EMBL" id="OXU30762.1"/>
    </source>
</evidence>
<evidence type="ECO:0000256" key="8">
    <source>
        <dbReference type="ARBA" id="ARBA00022840"/>
    </source>
</evidence>
<comment type="cofactor">
    <cofactor evidence="2">
        <name>Mg(2+)</name>
        <dbReference type="ChEBI" id="CHEBI:18420"/>
    </cofactor>
</comment>
<dbReference type="InterPro" id="IPR024810">
    <property type="entry name" value="MAB21L/cGLR"/>
</dbReference>
<evidence type="ECO:0000259" key="13">
    <source>
        <dbReference type="Pfam" id="PF20266"/>
    </source>
</evidence>
<keyword evidence="5" id="KW-0548">Nucleotidyltransferase</keyword>
<evidence type="ECO:0000256" key="7">
    <source>
        <dbReference type="ARBA" id="ARBA00022741"/>
    </source>
</evidence>
<dbReference type="GO" id="GO:0005524">
    <property type="term" value="F:ATP binding"/>
    <property type="evidence" value="ECO:0007669"/>
    <property type="project" value="UniProtKB-KW"/>
</dbReference>
<keyword evidence="9" id="KW-0460">Magnesium</keyword>
<feature type="domain" description="Mab-21-like nucleotidyltransferase" evidence="12">
    <location>
        <begin position="74"/>
        <end position="266"/>
    </location>
</feature>
<dbReference type="InterPro" id="IPR046906">
    <property type="entry name" value="Mab-21_HhH/H2TH-like"/>
</dbReference>
<feature type="domain" description="Mab-21-like HhH/H2TH-like" evidence="13">
    <location>
        <begin position="709"/>
        <end position="802"/>
    </location>
</feature>
<dbReference type="OrthoDB" id="6054650at2759"/>
<dbReference type="EMBL" id="NNAY01000123">
    <property type="protein sequence ID" value="OXU30762.1"/>
    <property type="molecule type" value="Genomic_DNA"/>
</dbReference>
<keyword evidence="7" id="KW-0547">Nucleotide-binding</keyword>
<keyword evidence="4" id="KW-0808">Transferase</keyword>
<organism evidence="14 15">
    <name type="scientific">Trichomalopsis sarcophagae</name>
    <dbReference type="NCBI Taxonomy" id="543379"/>
    <lineage>
        <taxon>Eukaryota</taxon>
        <taxon>Metazoa</taxon>
        <taxon>Ecdysozoa</taxon>
        <taxon>Arthropoda</taxon>
        <taxon>Hexapoda</taxon>
        <taxon>Insecta</taxon>
        <taxon>Pterygota</taxon>
        <taxon>Neoptera</taxon>
        <taxon>Endopterygota</taxon>
        <taxon>Hymenoptera</taxon>
        <taxon>Apocrita</taxon>
        <taxon>Proctotrupomorpha</taxon>
        <taxon>Chalcidoidea</taxon>
        <taxon>Pteromalidae</taxon>
        <taxon>Pteromalinae</taxon>
        <taxon>Trichomalopsis</taxon>
    </lineage>
</organism>
<name>A0A232FJB4_9HYME</name>
<evidence type="ECO:0000256" key="2">
    <source>
        <dbReference type="ARBA" id="ARBA00001946"/>
    </source>
</evidence>
<evidence type="ECO:0000313" key="15">
    <source>
        <dbReference type="Proteomes" id="UP000215335"/>
    </source>
</evidence>
<evidence type="ECO:0000256" key="9">
    <source>
        <dbReference type="ARBA" id="ARBA00022842"/>
    </source>
</evidence>
<dbReference type="SMART" id="SM01265">
    <property type="entry name" value="Mab-21"/>
    <property type="match status" value="2"/>
</dbReference>
<dbReference type="PANTHER" id="PTHR10656:SF42">
    <property type="entry name" value="CYCLIC GMP-AMP SYNTHASE-LIKE PROTEIN-RELATED"/>
    <property type="match status" value="1"/>
</dbReference>
<comment type="caution">
    <text evidence="14">The sequence shown here is derived from an EMBL/GenBank/DDBJ whole genome shotgun (WGS) entry which is preliminary data.</text>
</comment>
<reference evidence="14 15" key="1">
    <citation type="journal article" date="2017" name="Curr. Biol.">
        <title>The Evolution of Venom by Co-option of Single-Copy Genes.</title>
        <authorList>
            <person name="Martinson E.O."/>
            <person name="Mrinalini"/>
            <person name="Kelkar Y.D."/>
            <person name="Chang C.H."/>
            <person name="Werren J.H."/>
        </authorList>
    </citation>
    <scope>NUCLEOTIDE SEQUENCE [LARGE SCALE GENOMIC DNA]</scope>
    <source>
        <strain evidence="14 15">Alberta</strain>
        <tissue evidence="14">Whole body</tissue>
    </source>
</reference>
<dbReference type="Pfam" id="PF03281">
    <property type="entry name" value="Mab-21"/>
    <property type="match status" value="2"/>
</dbReference>
<comment type="similarity">
    <text evidence="3">Belongs to the mab-21 family.</text>
</comment>
<dbReference type="Gene3D" id="3.30.460.90">
    <property type="match status" value="2"/>
</dbReference>
<comment type="cofactor">
    <cofactor evidence="1">
        <name>Mn(2+)</name>
        <dbReference type="ChEBI" id="CHEBI:29035"/>
    </cofactor>
</comment>
<evidence type="ECO:0000256" key="3">
    <source>
        <dbReference type="ARBA" id="ARBA00008307"/>
    </source>
</evidence>
<dbReference type="PANTHER" id="PTHR10656">
    <property type="entry name" value="CELL FATE DETERMINING PROTEIN MAB21-RELATED"/>
    <property type="match status" value="1"/>
</dbReference>
<evidence type="ECO:0000256" key="10">
    <source>
        <dbReference type="ARBA" id="ARBA00023134"/>
    </source>
</evidence>
<proteinExistence type="inferred from homology"/>
<sequence>MIPESIKYSVEDKKYKDDSVFQIINSNYLTLDDNHRKSNNEHLKLIVEEVFIPLMKEDQLFNLLYKRIMWGGSYYKSTKYGVPNEFDLDFVLKLPIDYRNIRIHTNHDNYGYVKLEVDRTEPMSSNWQKHNKILDKWITSNGYLNRDIFNRWMQSVFEGAFRRLGGGTLKFDYTVRHDGRAYVMKYTKSGPAFTVIATTPEGSRIDIDMVPCFEFNNTDLGNGYKRLNGYQKTWMVVSKPLPDYNKDGIILWRLCFYQHEKDLLKGDVKPVIRMMKKFRDTKKWKSIASYYIETIFYHELENRRNDLDNYLKVSKTWLFMTALKKLREACRERKLAYFWHPNHNLFEKISNNELTIYANTLEKIIIRIDRQILENKYILAKEVLTPNEYLEIAPDMGFNPEPAVEEEAEPAPSKYLPVVVFLKVRKVDMNETYYDSQHSKYRDDTIFDYVSSEFLTLVEKDRKVSNEHLHAVVQRIVELMKQDELFNLMFQKIMYGGSYYKDTKYGTPQEFDLNFIIDLPIDYGDIKNHDSLQIDTNHENYGFVKIKLNSRAVLDTQWKKYSKISKLFATVNSEELDKLLTRDNYVDQKKFRNWIESVFKKTLSRYEIAHNGYIFFVNDNTYTIKYKKSGPAFTMTIQNQDDIDIDVDIVPCLEFGHMQLGNGFKPLNKELNKTWMVVAKPLTRDNLERNVLWRPCFYEYEKAFLDGAVKPVIQMVKKFRDTLGWQDLASYYIETLFYHELEKQCCNDKYLRASKTWLFMHALNELQIALEKQELPYYWHPKFNLFCKIEEKVLKRYAAQLKRKITRIESKFENDNWVLADVVLEKVEALAIRGEYQESAQ</sequence>